<evidence type="ECO:0000313" key="10">
    <source>
        <dbReference type="EMBL" id="UZD54605.1"/>
    </source>
</evidence>
<dbReference type="PANTHER" id="PTHR43840">
    <property type="entry name" value="MITOCHONDRIAL METAL TRANSPORTER 1-RELATED"/>
    <property type="match status" value="1"/>
</dbReference>
<evidence type="ECO:0000259" key="9">
    <source>
        <dbReference type="Pfam" id="PF16916"/>
    </source>
</evidence>
<keyword evidence="11" id="KW-1185">Reference proteome</keyword>
<dbReference type="InterPro" id="IPR036837">
    <property type="entry name" value="Cation_efflux_CTD_sf"/>
</dbReference>
<dbReference type="InterPro" id="IPR058533">
    <property type="entry name" value="Cation_efflux_TM"/>
</dbReference>
<dbReference type="InterPro" id="IPR050291">
    <property type="entry name" value="CDF_Transporter"/>
</dbReference>
<evidence type="ECO:0000256" key="4">
    <source>
        <dbReference type="ARBA" id="ARBA00022692"/>
    </source>
</evidence>
<dbReference type="InterPro" id="IPR027470">
    <property type="entry name" value="Cation_efflux_CTD"/>
</dbReference>
<dbReference type="EMBL" id="CP110257">
    <property type="protein sequence ID" value="UZD54605.1"/>
    <property type="molecule type" value="Genomic_DNA"/>
</dbReference>
<evidence type="ECO:0000259" key="8">
    <source>
        <dbReference type="Pfam" id="PF01545"/>
    </source>
</evidence>
<evidence type="ECO:0000256" key="2">
    <source>
        <dbReference type="ARBA" id="ARBA00008114"/>
    </source>
</evidence>
<dbReference type="Proteomes" id="UP001163266">
    <property type="component" value="Chromosome"/>
</dbReference>
<evidence type="ECO:0000256" key="5">
    <source>
        <dbReference type="ARBA" id="ARBA00022989"/>
    </source>
</evidence>
<feature type="domain" description="Cation efflux protein transmembrane" evidence="8">
    <location>
        <begin position="8"/>
        <end position="201"/>
    </location>
</feature>
<dbReference type="Gene3D" id="3.30.70.1350">
    <property type="entry name" value="Cation efflux protein, cytoplasmic domain"/>
    <property type="match status" value="1"/>
</dbReference>
<feature type="transmembrane region" description="Helical" evidence="7">
    <location>
        <begin position="108"/>
        <end position="130"/>
    </location>
</feature>
<keyword evidence="5 7" id="KW-1133">Transmembrane helix</keyword>
<protein>
    <submittedName>
        <fullName evidence="10">Cation diffusion facilitator family transporter</fullName>
    </submittedName>
</protein>
<dbReference type="InterPro" id="IPR027469">
    <property type="entry name" value="Cation_efflux_TMD_sf"/>
</dbReference>
<dbReference type="Gene3D" id="1.20.1510.10">
    <property type="entry name" value="Cation efflux protein transmembrane domain"/>
    <property type="match status" value="1"/>
</dbReference>
<evidence type="ECO:0000256" key="3">
    <source>
        <dbReference type="ARBA" id="ARBA00022448"/>
    </source>
</evidence>
<dbReference type="InterPro" id="IPR002524">
    <property type="entry name" value="Cation_efflux"/>
</dbReference>
<dbReference type="Pfam" id="PF16916">
    <property type="entry name" value="ZT_dimer"/>
    <property type="match status" value="1"/>
</dbReference>
<evidence type="ECO:0000256" key="6">
    <source>
        <dbReference type="ARBA" id="ARBA00023136"/>
    </source>
</evidence>
<sequence>MKIQRYLHLSVAAAVATIALKTGAWWVTDSVGLLSDALESVVNLAAALFALWMVSVSQRPADSEHHYGHAKAEYFSSALEGLLIFLAALAIMVAAVDRLLRPQPLETLGLGMALSVLSSFINAGVAWMLMRASREHHSIALEADARHLMTDVYTSAGVVAGLLLVPVTGWQWLDPVLAIAVALNIVREGASLLYRSAHGLMDRALDPEEQRQIEAVIAAHVQGWAADGVRADDLRTRRAGRHRFCELHLHVPEQWSVGRAMQLRQTLAAALIERVPGLRVTIELAPVAAEPLAAQPGTGHDPIEEG</sequence>
<dbReference type="SUPFAM" id="SSF161111">
    <property type="entry name" value="Cation efflux protein transmembrane domain-like"/>
    <property type="match status" value="1"/>
</dbReference>
<feature type="transmembrane region" description="Helical" evidence="7">
    <location>
        <begin position="151"/>
        <end position="170"/>
    </location>
</feature>
<feature type="transmembrane region" description="Helical" evidence="7">
    <location>
        <begin position="7"/>
        <end position="27"/>
    </location>
</feature>
<feature type="transmembrane region" description="Helical" evidence="7">
    <location>
        <begin position="33"/>
        <end position="54"/>
    </location>
</feature>
<keyword evidence="3" id="KW-0813">Transport</keyword>
<reference evidence="10" key="1">
    <citation type="submission" date="2022-10" db="EMBL/GenBank/DDBJ databases">
        <title>Complete genome sequence of Schlegelella aquatica LMG 23380.</title>
        <authorList>
            <person name="Musilova J."/>
            <person name="Kourilova X."/>
            <person name="Bezdicek M."/>
            <person name="Hermankova K."/>
            <person name="Obruca S."/>
            <person name="Sedlar K."/>
        </authorList>
    </citation>
    <scope>NUCLEOTIDE SEQUENCE</scope>
    <source>
        <strain evidence="10">LMG 23380</strain>
    </source>
</reference>
<dbReference type="PANTHER" id="PTHR43840:SF15">
    <property type="entry name" value="MITOCHONDRIAL METAL TRANSPORTER 1-RELATED"/>
    <property type="match status" value="1"/>
</dbReference>
<dbReference type="RefSeq" id="WP_264892196.1">
    <property type="nucleotide sequence ID" value="NZ_CP110257.1"/>
</dbReference>
<proteinExistence type="inferred from homology"/>
<evidence type="ECO:0000256" key="7">
    <source>
        <dbReference type="SAM" id="Phobius"/>
    </source>
</evidence>
<organism evidence="10 11">
    <name type="scientific">Caldimonas aquatica</name>
    <dbReference type="NCBI Taxonomy" id="376175"/>
    <lineage>
        <taxon>Bacteria</taxon>
        <taxon>Pseudomonadati</taxon>
        <taxon>Pseudomonadota</taxon>
        <taxon>Betaproteobacteria</taxon>
        <taxon>Burkholderiales</taxon>
        <taxon>Sphaerotilaceae</taxon>
        <taxon>Caldimonas</taxon>
    </lineage>
</organism>
<gene>
    <name evidence="10" type="ORF">OMP39_13220</name>
</gene>
<keyword evidence="6 7" id="KW-0472">Membrane</keyword>
<dbReference type="Pfam" id="PF01545">
    <property type="entry name" value="Cation_efflux"/>
    <property type="match status" value="1"/>
</dbReference>
<feature type="domain" description="Cation efflux protein cytoplasmic" evidence="9">
    <location>
        <begin position="205"/>
        <end position="286"/>
    </location>
</feature>
<evidence type="ECO:0000313" key="11">
    <source>
        <dbReference type="Proteomes" id="UP001163266"/>
    </source>
</evidence>
<name>A0ABY6MRH5_9BURK</name>
<comment type="subcellular location">
    <subcellularLocation>
        <location evidence="1">Membrane</location>
        <topology evidence="1">Multi-pass membrane protein</topology>
    </subcellularLocation>
</comment>
<evidence type="ECO:0000256" key="1">
    <source>
        <dbReference type="ARBA" id="ARBA00004141"/>
    </source>
</evidence>
<feature type="transmembrane region" description="Helical" evidence="7">
    <location>
        <begin position="74"/>
        <end position="96"/>
    </location>
</feature>
<keyword evidence="4 7" id="KW-0812">Transmembrane</keyword>
<dbReference type="SUPFAM" id="SSF160240">
    <property type="entry name" value="Cation efflux protein cytoplasmic domain-like"/>
    <property type="match status" value="1"/>
</dbReference>
<comment type="similarity">
    <text evidence="2">Belongs to the cation diffusion facilitator (CDF) transporter (TC 2.A.4) family.</text>
</comment>
<dbReference type="NCBIfam" id="TIGR01297">
    <property type="entry name" value="CDF"/>
    <property type="match status" value="1"/>
</dbReference>
<accession>A0ABY6MRH5</accession>